<dbReference type="RefSeq" id="WP_106760244.1">
    <property type="nucleotide sequence ID" value="NZ_PXWF02000324.1"/>
</dbReference>
<feature type="chain" id="PRO_5015687365" evidence="2">
    <location>
        <begin position="25"/>
        <end position="268"/>
    </location>
</feature>
<dbReference type="Pfam" id="PF11984">
    <property type="entry name" value="DUF3485"/>
    <property type="match status" value="1"/>
</dbReference>
<keyword evidence="2" id="KW-0732">Signal</keyword>
<proteinExistence type="predicted"/>
<dbReference type="Proteomes" id="UP000241421">
    <property type="component" value="Unassembled WGS sequence"/>
</dbReference>
<dbReference type="EMBL" id="PXWF02000324">
    <property type="protein sequence ID" value="PWF40431.1"/>
    <property type="molecule type" value="Genomic_DNA"/>
</dbReference>
<comment type="caution">
    <text evidence="4">The sequence shown here is derived from an EMBL/GenBank/DDBJ whole genome shotgun (WGS) entry which is preliminary data.</text>
</comment>
<evidence type="ECO:0000313" key="4">
    <source>
        <dbReference type="EMBL" id="PWF40431.1"/>
    </source>
</evidence>
<reference evidence="4 5" key="1">
    <citation type="submission" date="2018-04" db="EMBL/GenBank/DDBJ databases">
        <title>Massilia violaceinigra sp. nov., a novel purple-pigmented bacterium isolated from Tianshan glacier, Xinjiang, China.</title>
        <authorList>
            <person name="Wang H."/>
        </authorList>
    </citation>
    <scope>NUCLEOTIDE SEQUENCE [LARGE SCALE GENOMIC DNA]</scope>
    <source>
        <strain evidence="4 5">B448-2</strain>
    </source>
</reference>
<accession>A0A2U2HC07</accession>
<feature type="signal peptide" evidence="2">
    <location>
        <begin position="1"/>
        <end position="24"/>
    </location>
</feature>
<protein>
    <submittedName>
        <fullName evidence="4">EpsI family protein</fullName>
    </submittedName>
</protein>
<feature type="compositionally biased region" description="Low complexity" evidence="1">
    <location>
        <begin position="236"/>
        <end position="256"/>
    </location>
</feature>
<name>A0A2U2HC07_9BURK</name>
<organism evidence="4 5">
    <name type="scientific">Massilia glaciei</name>
    <dbReference type="NCBI Taxonomy" id="1524097"/>
    <lineage>
        <taxon>Bacteria</taxon>
        <taxon>Pseudomonadati</taxon>
        <taxon>Pseudomonadota</taxon>
        <taxon>Betaproteobacteria</taxon>
        <taxon>Burkholderiales</taxon>
        <taxon>Oxalobacteraceae</taxon>
        <taxon>Telluria group</taxon>
        <taxon>Massilia</taxon>
    </lineage>
</organism>
<dbReference type="AlphaFoldDB" id="A0A2U2HC07"/>
<evidence type="ECO:0000259" key="3">
    <source>
        <dbReference type="Pfam" id="PF11984"/>
    </source>
</evidence>
<feature type="region of interest" description="Disordered" evidence="1">
    <location>
        <begin position="236"/>
        <end position="268"/>
    </location>
</feature>
<evidence type="ECO:0000313" key="5">
    <source>
        <dbReference type="Proteomes" id="UP000241421"/>
    </source>
</evidence>
<gene>
    <name evidence="4" type="primary">epsI</name>
    <name evidence="4" type="ORF">C7C56_026005</name>
</gene>
<evidence type="ECO:0000256" key="2">
    <source>
        <dbReference type="SAM" id="SignalP"/>
    </source>
</evidence>
<feature type="domain" description="Methanolan biosynthesis EpsI" evidence="3">
    <location>
        <begin position="15"/>
        <end position="222"/>
    </location>
</feature>
<dbReference type="OrthoDB" id="8583485at2"/>
<keyword evidence="5" id="KW-1185">Reference proteome</keyword>
<dbReference type="NCBIfam" id="TIGR02914">
    <property type="entry name" value="EpsI_fam"/>
    <property type="match status" value="1"/>
</dbReference>
<dbReference type="InterPro" id="IPR014263">
    <property type="entry name" value="Methanolan_biosynth_EpsI"/>
</dbReference>
<dbReference type="InterPro" id="IPR054653">
    <property type="entry name" value="EpsI_type_B_pred"/>
</dbReference>
<sequence>MRAGAGAGARMLVSLLMAALMAGAAVVTWAITPTAKLAATRPAVDLPAMVPSVIGEWREDKGMVAAVVNPETEAALSKLYAQTISRSYVHRDGRRVMLSIAYGRDQGGEATQVHRPEFCYAAQGFSLDEQADGALATPHGAIPVRRMVAVQGARVEPITYWITVGDRATLPGLGRKLAQLSYGLNGAVPDGLLFRVSSIGRDKAQAYRDQDAFANALLAAASPAQRVRLAGLAPVPSAAPGASSLTPSAAPSIVPAAAPPTAPPNASP</sequence>
<evidence type="ECO:0000256" key="1">
    <source>
        <dbReference type="SAM" id="MobiDB-lite"/>
    </source>
</evidence>
<dbReference type="NCBIfam" id="NF045609">
    <property type="entry name" value="EpsI_type_B"/>
    <property type="match status" value="1"/>
</dbReference>
<feature type="compositionally biased region" description="Pro residues" evidence="1">
    <location>
        <begin position="257"/>
        <end position="268"/>
    </location>
</feature>